<protein>
    <submittedName>
        <fullName evidence="2">DUF3052 domain-containing protein</fullName>
    </submittedName>
</protein>
<reference evidence="2 3" key="1">
    <citation type="submission" date="2024-02" db="EMBL/GenBank/DDBJ databases">
        <title>Janibacter sp. nov., isolated from gut of marine sandworm.</title>
        <authorList>
            <person name="Kim B."/>
            <person name="Jun M.O."/>
            <person name="Shin N.-R."/>
        </authorList>
    </citation>
    <scope>NUCLEOTIDE SEQUENCE [LARGE SCALE GENOMIC DNA]</scope>
    <source>
        <strain evidence="2 3">A1S7</strain>
    </source>
</reference>
<name>A0ABZ2MDV2_9MICO</name>
<dbReference type="Pfam" id="PF11253">
    <property type="entry name" value="DUF3052"/>
    <property type="match status" value="1"/>
</dbReference>
<keyword evidence="3" id="KW-1185">Reference proteome</keyword>
<feature type="region of interest" description="Disordered" evidence="1">
    <location>
        <begin position="1"/>
        <end position="22"/>
    </location>
</feature>
<evidence type="ECO:0000313" key="3">
    <source>
        <dbReference type="Proteomes" id="UP001382727"/>
    </source>
</evidence>
<accession>A0ABZ2MDV2</accession>
<dbReference type="RefSeq" id="WP_338747947.1">
    <property type="nucleotide sequence ID" value="NZ_CP144913.1"/>
</dbReference>
<dbReference type="InterPro" id="IPR021412">
    <property type="entry name" value="DUF3052"/>
</dbReference>
<sequence>MTDDRTEGRTTTLSGDSTARGEQMARGAVDKLGFAHDQIVQEYNWDDDVDEALRAAIEEVVGIELEDEDYTGVVDAVIMWWRDDDGDLTDALVDTLGTLAEGSSIVLLTPRPGQHGEVDPSEVDEAATTAGLHTSGSVMCSEGWVATRLAARKGVA</sequence>
<evidence type="ECO:0000313" key="2">
    <source>
        <dbReference type="EMBL" id="WXB75234.1"/>
    </source>
</evidence>
<proteinExistence type="predicted"/>
<organism evidence="2 3">
    <name type="scientific">Janibacter alittae</name>
    <dbReference type="NCBI Taxonomy" id="3115209"/>
    <lineage>
        <taxon>Bacteria</taxon>
        <taxon>Bacillati</taxon>
        <taxon>Actinomycetota</taxon>
        <taxon>Actinomycetes</taxon>
        <taxon>Micrococcales</taxon>
        <taxon>Intrasporangiaceae</taxon>
        <taxon>Janibacter</taxon>
    </lineage>
</organism>
<evidence type="ECO:0000256" key="1">
    <source>
        <dbReference type="SAM" id="MobiDB-lite"/>
    </source>
</evidence>
<dbReference type="Proteomes" id="UP001382727">
    <property type="component" value="Chromosome"/>
</dbReference>
<dbReference type="EMBL" id="CP144913">
    <property type="protein sequence ID" value="WXB75234.1"/>
    <property type="molecule type" value="Genomic_DNA"/>
</dbReference>
<gene>
    <name evidence="2" type="ORF">V1351_09705</name>
</gene>